<proteinExistence type="predicted"/>
<dbReference type="FunFam" id="3.10.490.20:FF:000009">
    <property type="entry name" value="Dynein heavy chain 4"/>
    <property type="match status" value="1"/>
</dbReference>
<dbReference type="GO" id="GO:0005858">
    <property type="term" value="C:axonemal dynein complex"/>
    <property type="evidence" value="ECO:0007669"/>
    <property type="project" value="TreeGrafter"/>
</dbReference>
<comment type="caution">
    <text evidence="2">The sequence shown here is derived from an EMBL/GenBank/DDBJ whole genome shotgun (WGS) entry which is preliminary data.</text>
</comment>
<dbReference type="GO" id="GO:0045505">
    <property type="term" value="F:dynein intermediate chain binding"/>
    <property type="evidence" value="ECO:0007669"/>
    <property type="project" value="InterPro"/>
</dbReference>
<dbReference type="AlphaFoldDB" id="A0A6G0XX07"/>
<dbReference type="VEuPathDB" id="FungiDB:AeMF1_008744"/>
<dbReference type="GO" id="GO:0007018">
    <property type="term" value="P:microtubule-based movement"/>
    <property type="evidence" value="ECO:0007669"/>
    <property type="project" value="InterPro"/>
</dbReference>
<protein>
    <recommendedName>
        <fullName evidence="1">Dynein heavy chain C-terminal domain-containing protein</fullName>
    </recommendedName>
</protein>
<name>A0A6G0XX07_9STRA</name>
<dbReference type="PANTHER" id="PTHR46532">
    <property type="entry name" value="MALE FERTILITY FACTOR KL5"/>
    <property type="match status" value="1"/>
</dbReference>
<feature type="domain" description="Dynein heavy chain C-terminal" evidence="1">
    <location>
        <begin position="18"/>
        <end position="260"/>
    </location>
</feature>
<evidence type="ECO:0000313" key="2">
    <source>
        <dbReference type="EMBL" id="KAF0745070.1"/>
    </source>
</evidence>
<dbReference type="InterPro" id="IPR043160">
    <property type="entry name" value="Dynein_C_barrel"/>
</dbReference>
<keyword evidence="3" id="KW-1185">Reference proteome</keyword>
<evidence type="ECO:0000259" key="1">
    <source>
        <dbReference type="Pfam" id="PF18199"/>
    </source>
</evidence>
<dbReference type="InterPro" id="IPR026983">
    <property type="entry name" value="DHC"/>
</dbReference>
<gene>
    <name evidence="2" type="ORF">Ae201684_000644</name>
</gene>
<dbReference type="InterPro" id="IPR041228">
    <property type="entry name" value="Dynein_C"/>
</dbReference>
<organism evidence="2 3">
    <name type="scientific">Aphanomyces euteiches</name>
    <dbReference type="NCBI Taxonomy" id="100861"/>
    <lineage>
        <taxon>Eukaryota</taxon>
        <taxon>Sar</taxon>
        <taxon>Stramenopiles</taxon>
        <taxon>Oomycota</taxon>
        <taxon>Saprolegniomycetes</taxon>
        <taxon>Saprolegniales</taxon>
        <taxon>Verrucalvaceae</taxon>
        <taxon>Aphanomyces</taxon>
    </lineage>
</organism>
<dbReference type="PANTHER" id="PTHR46532:SF11">
    <property type="entry name" value="DYNEIN AXONEMAL HEAVY CHAIN 12"/>
    <property type="match status" value="1"/>
</dbReference>
<dbReference type="Pfam" id="PF18199">
    <property type="entry name" value="Dynein_C"/>
    <property type="match status" value="1"/>
</dbReference>
<dbReference type="Gene3D" id="1.20.1270.280">
    <property type="match status" value="1"/>
</dbReference>
<dbReference type="GO" id="GO:0051959">
    <property type="term" value="F:dynein light intermediate chain binding"/>
    <property type="evidence" value="ECO:0007669"/>
    <property type="project" value="InterPro"/>
</dbReference>
<evidence type="ECO:0000313" key="3">
    <source>
        <dbReference type="Proteomes" id="UP000481153"/>
    </source>
</evidence>
<accession>A0A6G0XX07</accession>
<dbReference type="Proteomes" id="UP000481153">
    <property type="component" value="Unassembled WGS sequence"/>
</dbReference>
<dbReference type="EMBL" id="VJMJ01000003">
    <property type="protein sequence ID" value="KAF0745070.1"/>
    <property type="molecule type" value="Genomic_DNA"/>
</dbReference>
<sequence>MIMGRIGEKKFEVDDIARSLEEIGPYQNVFLQECDAINVLLQEISRSLNELQLGFLGELTMSDAMESVQEALFLDRVPKTWEKLAFPSMRALGSWLLNLEQRLAQLDEWTQNPSDIPRVTWLSGMINPQSFLTAIMQVTAQKSQLELDKLVIQTDVIKRKNTEVDAPSRDGAYIHGLFLMGARWDSNNSTVDKSFPKEMFCAMPVINCKAIQADKLDLKGSYLCPCYKTEFRGPTYVFSAQLKTKSPPARWVLAGVALIMDVPVV</sequence>
<dbReference type="Gene3D" id="3.10.490.20">
    <property type="match status" value="1"/>
</dbReference>
<reference evidence="2 3" key="1">
    <citation type="submission" date="2019-07" db="EMBL/GenBank/DDBJ databases">
        <title>Genomics analysis of Aphanomyces spp. identifies a new class of oomycete effector associated with host adaptation.</title>
        <authorList>
            <person name="Gaulin E."/>
        </authorList>
    </citation>
    <scope>NUCLEOTIDE SEQUENCE [LARGE SCALE GENOMIC DNA]</scope>
    <source>
        <strain evidence="2 3">ATCC 201684</strain>
    </source>
</reference>